<feature type="transmembrane region" description="Helical" evidence="2">
    <location>
        <begin position="27"/>
        <end position="51"/>
    </location>
</feature>
<evidence type="ECO:0000313" key="3">
    <source>
        <dbReference type="EMBL" id="MQY03195.1"/>
    </source>
</evidence>
<keyword evidence="2" id="KW-0812">Transmembrane</keyword>
<keyword evidence="2" id="KW-0472">Membrane</keyword>
<evidence type="ECO:0000256" key="2">
    <source>
        <dbReference type="SAM" id="Phobius"/>
    </source>
</evidence>
<keyword evidence="2" id="KW-1133">Transmembrane helix</keyword>
<dbReference type="Proteomes" id="UP000487268">
    <property type="component" value="Unassembled WGS sequence"/>
</dbReference>
<reference evidence="3 4" key="1">
    <citation type="submission" date="2019-10" db="EMBL/GenBank/DDBJ databases">
        <title>Actinomadura rubteroloni sp. nov. and Actinomadura macrotermitis sp. nov., isolated from the gut of fungus growing-termite Macrotermes natalensis.</title>
        <authorList>
            <person name="Benndorf R."/>
            <person name="Martin K."/>
            <person name="Kuefner M."/>
            <person name="De Beer W."/>
            <person name="Kaster A.-K."/>
            <person name="Vollmers J."/>
            <person name="Poulsen M."/>
            <person name="Beemelmanns C."/>
        </authorList>
    </citation>
    <scope>NUCLEOTIDE SEQUENCE [LARGE SCALE GENOMIC DNA]</scope>
    <source>
        <strain evidence="3 4">RB68</strain>
    </source>
</reference>
<name>A0A7K0BPU9_9ACTN</name>
<evidence type="ECO:0000313" key="4">
    <source>
        <dbReference type="Proteomes" id="UP000487268"/>
    </source>
</evidence>
<accession>A0A7K0BPU9</accession>
<proteinExistence type="predicted"/>
<feature type="transmembrane region" description="Helical" evidence="2">
    <location>
        <begin position="58"/>
        <end position="76"/>
    </location>
</feature>
<evidence type="ECO:0000256" key="1">
    <source>
        <dbReference type="SAM" id="MobiDB-lite"/>
    </source>
</evidence>
<feature type="compositionally biased region" description="Basic and acidic residues" evidence="1">
    <location>
        <begin position="103"/>
        <end position="119"/>
    </location>
</feature>
<dbReference type="RefSeq" id="WP_153531185.1">
    <property type="nucleotide sequence ID" value="NZ_WEGH01000001.1"/>
</dbReference>
<dbReference type="AlphaFoldDB" id="A0A7K0BPU9"/>
<keyword evidence="4" id="KW-1185">Reference proteome</keyword>
<gene>
    <name evidence="3" type="ORF">ACRB68_12360</name>
</gene>
<comment type="caution">
    <text evidence="3">The sequence shown here is derived from an EMBL/GenBank/DDBJ whole genome shotgun (WGS) entry which is preliminary data.</text>
</comment>
<dbReference type="EMBL" id="WEGH01000001">
    <property type="protein sequence ID" value="MQY03195.1"/>
    <property type="molecule type" value="Genomic_DNA"/>
</dbReference>
<feature type="region of interest" description="Disordered" evidence="1">
    <location>
        <begin position="83"/>
        <end position="119"/>
    </location>
</feature>
<organism evidence="3 4">
    <name type="scientific">Actinomadura macrotermitis</name>
    <dbReference type="NCBI Taxonomy" id="2585200"/>
    <lineage>
        <taxon>Bacteria</taxon>
        <taxon>Bacillati</taxon>
        <taxon>Actinomycetota</taxon>
        <taxon>Actinomycetes</taxon>
        <taxon>Streptosporangiales</taxon>
        <taxon>Thermomonosporaceae</taxon>
        <taxon>Actinomadura</taxon>
    </lineage>
</organism>
<sequence>MTLLLALLLFAAPGAACWILVRALDPVGRLVVAAAGSVVLVAGTAQAMLMLGAWSPGTGLVAVLGLSAALAALGYAHRRRNPAEEPAEAAAGPAPANVTRADIPVRRREDDDDEWLYRD</sequence>
<protein>
    <submittedName>
        <fullName evidence="3">Uncharacterized protein</fullName>
    </submittedName>
</protein>